<dbReference type="OrthoDB" id="121684at2"/>
<dbReference type="HOGENOM" id="CLU_165422_0_0_0"/>
<dbReference type="STRING" id="469604.HMPREF0946_01121"/>
<sequence length="96" mass="11675">MIRKYRKITLIEAMQYTENNTREILEWINENNKYENKNKDIDFLIEEIESFKRFDLEVYGKTLVTVELGDYVVKGQDGEFYKVKKDVFESTYEEVR</sequence>
<evidence type="ECO:0000313" key="2">
    <source>
        <dbReference type="Proteomes" id="UP000016231"/>
    </source>
</evidence>
<evidence type="ECO:0000313" key="1">
    <source>
        <dbReference type="EMBL" id="EEU33048.1"/>
    </source>
</evidence>
<proteinExistence type="predicted"/>
<reference evidence="1 2" key="1">
    <citation type="submission" date="2013-08" db="EMBL/GenBank/DDBJ databases">
        <title>The Genome Sequence of Fusobacterium sp. 3_1_36A2.</title>
        <authorList>
            <consortium name="The Broad Institute Genome Sequencing Platform"/>
            <person name="Earl A."/>
            <person name="Ward D."/>
            <person name="Feldgarden M."/>
            <person name="Gevers D."/>
            <person name="Strauss J."/>
            <person name="White A."/>
            <person name="Allen-Vercoe E."/>
            <person name="Walker B."/>
            <person name="Young S.K."/>
            <person name="Zeng Q."/>
            <person name="Gargeya S."/>
            <person name="Fitzgerald M."/>
            <person name="Haas B."/>
            <person name="Abouelleil A."/>
            <person name="Alvarado L."/>
            <person name="Arachchi H.M."/>
            <person name="Berlin A.M."/>
            <person name="Chapman S.B."/>
            <person name="Goldberg J."/>
            <person name="Griggs A."/>
            <person name="Gujja S."/>
            <person name="Hansen M."/>
            <person name="Howarth C."/>
            <person name="Imamovic A."/>
            <person name="Larimer J."/>
            <person name="McCowen C."/>
            <person name="Montmayeur A."/>
            <person name="Murphy C."/>
            <person name="Neiman D."/>
            <person name="Pearson M."/>
            <person name="Priest M."/>
            <person name="Roberts A."/>
            <person name="Saif S."/>
            <person name="Shea T."/>
            <person name="Sisk P."/>
            <person name="Sykes S."/>
            <person name="Wortman J."/>
            <person name="Nusbaum C."/>
            <person name="Birren B."/>
        </authorList>
    </citation>
    <scope>NUCLEOTIDE SEQUENCE [LARGE SCALE GENOMIC DNA]</scope>
    <source>
        <strain evidence="1 2">3_1_36A2</strain>
    </source>
</reference>
<organism evidence="1 2">
    <name type="scientific">Fusobacterium vincentii 3_1_36A2</name>
    <dbReference type="NCBI Taxonomy" id="469604"/>
    <lineage>
        <taxon>Bacteria</taxon>
        <taxon>Fusobacteriati</taxon>
        <taxon>Fusobacteriota</taxon>
        <taxon>Fusobacteriia</taxon>
        <taxon>Fusobacteriales</taxon>
        <taxon>Fusobacteriaceae</taxon>
        <taxon>Fusobacterium</taxon>
    </lineage>
</organism>
<dbReference type="EMBL" id="CP003700">
    <property type="protein sequence ID" value="EEU33048.1"/>
    <property type="molecule type" value="Genomic_DNA"/>
</dbReference>
<protein>
    <recommendedName>
        <fullName evidence="3">Phage protein</fullName>
    </recommendedName>
</protein>
<dbReference type="Proteomes" id="UP000016231">
    <property type="component" value="Chromosome"/>
</dbReference>
<gene>
    <name evidence="1" type="ORF">HMPREF0946_01121</name>
</gene>
<dbReference type="RefSeq" id="WP_008799912.1">
    <property type="nucleotide sequence ID" value="NC_022196.1"/>
</dbReference>
<dbReference type="KEGG" id="fnc:HMPREF0946_01121"/>
<name>C7XQF5_FUSVC</name>
<accession>C7XQF5</accession>
<dbReference type="AlphaFoldDB" id="C7XQF5"/>
<evidence type="ECO:0008006" key="3">
    <source>
        <dbReference type="Google" id="ProtNLM"/>
    </source>
</evidence>